<sequence length="782" mass="87086">MATNYMKSEINGHVLEVTSPGVDYGLRNDDGFDPSKYDFYNPANRSAATAFLLHLDEQPLTSETTLHNAPQTPSELDETDSPPPLSPIEEHDDDVIASQPRRNSDRCLPASINTEEPKAGDISLANTHNENDNTAESIAPLEKRSELLFSREHLQLILADSTLSLKFTEFLRTYRPDSVPILAYYLDAVKAVKTIRYAEAIIKGLEPIPGHAFTSETNSATMAWVMEDKADRALDVLLKDDLPAFIAYVYVRTVDVALVVRVTGNEDPGSRGIADGLAEVFVLSDPSRPDNPIVFTSEEFHRMTGYSRPEFLGRNCRTLGGARTSPFGITRFRSSLDAEREHCEVLLNYRKDGSPFINLIMCVPLRDQSGKVRYYLGAQLDITGLVNDCTGLATLKKIVERNDQHRNHVTNRDVPKETLQQDEFEQLSEAFNPQELEKLITLRRRRQLQSESGVIHTDSEKRQREDGSTYRTPATDLNNTFQLNGQGSAPPLGYYKTYLLVRPFPSLRILFASPDLRIPGILQSPLLSRIGGSSRVRGDLAHALEVGRKVTAKVQWVSKTATKSRARWIHCTPLLGVNDTIGVWMVILVDDEDDGEEEREQISHEARSASRSGSNYTAEALPWDEERQRANPSGVSTSIWSDTTELKKSEETGRPKPRRPMFRQPSEMEGSIHEPFLTRPGPYSFTSNNDPRISVDETGQSSIGGADSRATSQDSTFLPLRSTMQPKVKIAGRPSFEGDSARKAPINMPGLAGAEREIGTGGRSSTRRTYKSLSPYGILFED</sequence>
<proteinExistence type="predicted"/>
<dbReference type="PANTHER" id="PTHR47429">
    <property type="entry name" value="PROTEIN TWIN LOV 1"/>
    <property type="match status" value="1"/>
</dbReference>
<dbReference type="CDD" id="cd00130">
    <property type="entry name" value="PAS"/>
    <property type="match status" value="1"/>
</dbReference>
<dbReference type="EMBL" id="CAJPDT010000074">
    <property type="protein sequence ID" value="CAF9933998.1"/>
    <property type="molecule type" value="Genomic_DNA"/>
</dbReference>
<dbReference type="GO" id="GO:0005634">
    <property type="term" value="C:nucleus"/>
    <property type="evidence" value="ECO:0007669"/>
    <property type="project" value="TreeGrafter"/>
</dbReference>
<organism evidence="7 8">
    <name type="scientific">Imshaugia aleurites</name>
    <dbReference type="NCBI Taxonomy" id="172621"/>
    <lineage>
        <taxon>Eukaryota</taxon>
        <taxon>Fungi</taxon>
        <taxon>Dikarya</taxon>
        <taxon>Ascomycota</taxon>
        <taxon>Pezizomycotina</taxon>
        <taxon>Lecanoromycetes</taxon>
        <taxon>OSLEUM clade</taxon>
        <taxon>Lecanoromycetidae</taxon>
        <taxon>Lecanorales</taxon>
        <taxon>Lecanorineae</taxon>
        <taxon>Parmeliaceae</taxon>
        <taxon>Imshaugia</taxon>
    </lineage>
</organism>
<keyword evidence="8" id="KW-1185">Reference proteome</keyword>
<evidence type="ECO:0000259" key="5">
    <source>
        <dbReference type="PROSITE" id="PS50112"/>
    </source>
</evidence>
<evidence type="ECO:0000256" key="2">
    <source>
        <dbReference type="ARBA" id="ARBA00022643"/>
    </source>
</evidence>
<name>A0A8H3IVD3_9LECA</name>
<accession>A0A8H3IVD3</accession>
<evidence type="ECO:0000313" key="7">
    <source>
        <dbReference type="EMBL" id="CAF9933998.1"/>
    </source>
</evidence>
<feature type="region of interest" description="Disordered" evidence="4">
    <location>
        <begin position="451"/>
        <end position="483"/>
    </location>
</feature>
<dbReference type="SUPFAM" id="SSF55785">
    <property type="entry name" value="PYP-like sensor domain (PAS domain)"/>
    <property type="match status" value="1"/>
</dbReference>
<keyword evidence="2" id="KW-0288">FMN</keyword>
<dbReference type="PANTHER" id="PTHR47429:SF9">
    <property type="entry name" value="PAS DOMAIN-CONTAINING PROTEIN"/>
    <property type="match status" value="1"/>
</dbReference>
<feature type="region of interest" description="Disordered" evidence="4">
    <location>
        <begin position="64"/>
        <end position="135"/>
    </location>
</feature>
<keyword evidence="1" id="KW-0285">Flavoprotein</keyword>
<feature type="compositionally biased region" description="Polar residues" evidence="4">
    <location>
        <begin position="124"/>
        <end position="135"/>
    </location>
</feature>
<feature type="compositionally biased region" description="Basic and acidic residues" evidence="4">
    <location>
        <begin position="644"/>
        <end position="654"/>
    </location>
</feature>
<feature type="domain" description="PAS" evidence="5">
    <location>
        <begin position="290"/>
        <end position="315"/>
    </location>
</feature>
<gene>
    <name evidence="7" type="ORF">IMSHALPRED_009553</name>
</gene>
<feature type="compositionally biased region" description="Basic and acidic residues" evidence="4">
    <location>
        <begin position="457"/>
        <end position="468"/>
    </location>
</feature>
<dbReference type="InterPro" id="IPR000014">
    <property type="entry name" value="PAS"/>
</dbReference>
<dbReference type="PROSITE" id="PS50112">
    <property type="entry name" value="PAS"/>
    <property type="match status" value="1"/>
</dbReference>
<feature type="compositionally biased region" description="Polar residues" evidence="4">
    <location>
        <begin position="630"/>
        <end position="643"/>
    </location>
</feature>
<dbReference type="Pfam" id="PF13426">
    <property type="entry name" value="PAS_9"/>
    <property type="match status" value="1"/>
</dbReference>
<dbReference type="NCBIfam" id="TIGR00229">
    <property type="entry name" value="sensory_box"/>
    <property type="match status" value="1"/>
</dbReference>
<feature type="compositionally biased region" description="Polar residues" evidence="4">
    <location>
        <begin position="64"/>
        <end position="74"/>
    </location>
</feature>
<dbReference type="InterPro" id="IPR001610">
    <property type="entry name" value="PAC"/>
</dbReference>
<feature type="region of interest" description="Disordered" evidence="4">
    <location>
        <begin position="595"/>
        <end position="769"/>
    </location>
</feature>
<dbReference type="SMART" id="SM00086">
    <property type="entry name" value="PAC"/>
    <property type="match status" value="1"/>
</dbReference>
<comment type="caution">
    <text evidence="7">The sequence shown here is derived from an EMBL/GenBank/DDBJ whole genome shotgun (WGS) entry which is preliminary data.</text>
</comment>
<reference evidence="7" key="1">
    <citation type="submission" date="2021-03" db="EMBL/GenBank/DDBJ databases">
        <authorList>
            <person name="Tagirdzhanova G."/>
        </authorList>
    </citation>
    <scope>NUCLEOTIDE SEQUENCE</scope>
</reference>
<dbReference type="PROSITE" id="PS50113">
    <property type="entry name" value="PAC"/>
    <property type="match status" value="1"/>
</dbReference>
<feature type="compositionally biased region" description="Polar residues" evidence="4">
    <location>
        <begin position="469"/>
        <end position="483"/>
    </location>
</feature>
<evidence type="ECO:0000256" key="1">
    <source>
        <dbReference type="ARBA" id="ARBA00022630"/>
    </source>
</evidence>
<evidence type="ECO:0000313" key="8">
    <source>
        <dbReference type="Proteomes" id="UP000664534"/>
    </source>
</evidence>
<evidence type="ECO:0000259" key="6">
    <source>
        <dbReference type="PROSITE" id="PS50113"/>
    </source>
</evidence>
<dbReference type="InterPro" id="IPR000700">
    <property type="entry name" value="PAS-assoc_C"/>
</dbReference>
<dbReference type="AlphaFoldDB" id="A0A8H3IVD3"/>
<evidence type="ECO:0008006" key="9">
    <source>
        <dbReference type="Google" id="ProtNLM"/>
    </source>
</evidence>
<dbReference type="InterPro" id="IPR035965">
    <property type="entry name" value="PAS-like_dom_sf"/>
</dbReference>
<evidence type="ECO:0000256" key="3">
    <source>
        <dbReference type="ARBA" id="ARBA00022991"/>
    </source>
</evidence>
<keyword evidence="3" id="KW-0157">Chromophore</keyword>
<feature type="compositionally biased region" description="Polar residues" evidence="4">
    <location>
        <begin position="684"/>
        <end position="716"/>
    </location>
</feature>
<dbReference type="Gene3D" id="3.30.450.20">
    <property type="entry name" value="PAS domain"/>
    <property type="match status" value="1"/>
</dbReference>
<dbReference type="OrthoDB" id="447251at2759"/>
<feature type="domain" description="PAC" evidence="6">
    <location>
        <begin position="341"/>
        <end position="394"/>
    </location>
</feature>
<protein>
    <recommendedName>
        <fullName evidence="9">LOV domain-containing protein</fullName>
    </recommendedName>
</protein>
<evidence type="ECO:0000256" key="4">
    <source>
        <dbReference type="SAM" id="MobiDB-lite"/>
    </source>
</evidence>
<dbReference type="Proteomes" id="UP000664534">
    <property type="component" value="Unassembled WGS sequence"/>
</dbReference>